<dbReference type="PANTHER" id="PTHR46696">
    <property type="entry name" value="P450, PUTATIVE (EUROFUNG)-RELATED"/>
    <property type="match status" value="1"/>
</dbReference>
<evidence type="ECO:0000256" key="7">
    <source>
        <dbReference type="RuleBase" id="RU000461"/>
    </source>
</evidence>
<dbReference type="EMBL" id="CP000667">
    <property type="protein sequence ID" value="ABP55266.1"/>
    <property type="molecule type" value="Genomic_DNA"/>
</dbReference>
<dbReference type="HOGENOM" id="CLU_033716_0_2_11"/>
<accession>A4X8R6</accession>
<evidence type="ECO:0000256" key="5">
    <source>
        <dbReference type="ARBA" id="ARBA00023004"/>
    </source>
</evidence>
<dbReference type="KEGG" id="stp:Strop_2825"/>
<comment type="similarity">
    <text evidence="1 7">Belongs to the cytochrome P450 family.</text>
</comment>
<dbReference type="GO" id="GO:0020037">
    <property type="term" value="F:heme binding"/>
    <property type="evidence" value="ECO:0007669"/>
    <property type="project" value="InterPro"/>
</dbReference>
<proteinExistence type="inferred from homology"/>
<evidence type="ECO:0000256" key="3">
    <source>
        <dbReference type="ARBA" id="ARBA00022723"/>
    </source>
</evidence>
<evidence type="ECO:0000256" key="6">
    <source>
        <dbReference type="ARBA" id="ARBA00023033"/>
    </source>
</evidence>
<keyword evidence="5 7" id="KW-0408">Iron</keyword>
<dbReference type="eggNOG" id="COG2124">
    <property type="taxonomic scope" value="Bacteria"/>
</dbReference>
<evidence type="ECO:0000256" key="4">
    <source>
        <dbReference type="ARBA" id="ARBA00023002"/>
    </source>
</evidence>
<reference evidence="9" key="1">
    <citation type="journal article" date="2007" name="Proc. Natl. Acad. Sci. U.S.A.">
        <title>Genome sequencing reveals complex secondary metabolome in the marine actinomycete Salinispora tropica.</title>
        <authorList>
            <person name="Udwary D.W."/>
            <person name="Zeigler L."/>
            <person name="Asolkar R.N."/>
            <person name="Singan V."/>
            <person name="Lapidus A."/>
            <person name="Fenical W."/>
            <person name="Jensen P.R."/>
            <person name="Moore B.S."/>
        </authorList>
    </citation>
    <scope>NUCLEOTIDE SEQUENCE [LARGE SCALE GENOMIC DNA]</scope>
    <source>
        <strain evidence="9">ATCC BAA-916 / DSM 44818 / CNB-440</strain>
    </source>
</reference>
<dbReference type="PANTHER" id="PTHR46696:SF1">
    <property type="entry name" value="CYTOCHROME P450 YJIB-RELATED"/>
    <property type="match status" value="1"/>
</dbReference>
<evidence type="ECO:0000256" key="1">
    <source>
        <dbReference type="ARBA" id="ARBA00010617"/>
    </source>
</evidence>
<dbReference type="SUPFAM" id="SSF48264">
    <property type="entry name" value="Cytochrome P450"/>
    <property type="match status" value="1"/>
</dbReference>
<dbReference type="GO" id="GO:0004497">
    <property type="term" value="F:monooxygenase activity"/>
    <property type="evidence" value="ECO:0007669"/>
    <property type="project" value="UniProtKB-KW"/>
</dbReference>
<dbReference type="InterPro" id="IPR001128">
    <property type="entry name" value="Cyt_P450"/>
</dbReference>
<dbReference type="InterPro" id="IPR017972">
    <property type="entry name" value="Cyt_P450_CS"/>
</dbReference>
<protein>
    <submittedName>
        <fullName evidence="8">Cytochrome P450</fullName>
    </submittedName>
</protein>
<keyword evidence="4 7" id="KW-0560">Oxidoreductase</keyword>
<evidence type="ECO:0000313" key="9">
    <source>
        <dbReference type="Proteomes" id="UP000000235"/>
    </source>
</evidence>
<name>A4X8R6_SALTO</name>
<dbReference type="Gene3D" id="1.10.630.10">
    <property type="entry name" value="Cytochrome P450"/>
    <property type="match status" value="1"/>
</dbReference>
<evidence type="ECO:0000256" key="2">
    <source>
        <dbReference type="ARBA" id="ARBA00022617"/>
    </source>
</evidence>
<keyword evidence="3 7" id="KW-0479">Metal-binding</keyword>
<sequence>MSTFSLERVACDRMLGLAVRGRLADSLLMRANTARPHLSAAFLATKDDPYPAYAELRARGPLTRAELGQWLVTGHGAVSALLRDGRLESRMPAEYTRLTLGDSPGVDFLHRIVLTRTPPEHTRLRRFIGRALGTPVVRRLHDRIAAATDALLEPALDRGRLDVVTELAVPLPVGVVCDLIGIPTGDRPAVLTRVTALAKVFDAANLSPADLADINTALPWLHDYFGDLLAVRRAGSGGPTLTEMYWEESASDRLAVADFVDNMLFLFHAGFETTMGLVSNGVAALLNNPEQLGRLRADPALVPSAVEEFLRYDAPIQNVIRVARKPVEVAGQKIRAGRTVLLLLGAANRDEEVFADAERLDVGRDPNPHLGFGGGLHHCVGTALARLMAVVVFERLVDRVTVLGPAAPAVRRRHASLRSYDHLPLAVAAR</sequence>
<dbReference type="Pfam" id="PF00067">
    <property type="entry name" value="p450"/>
    <property type="match status" value="1"/>
</dbReference>
<dbReference type="FunFam" id="1.10.630.10:FF:000018">
    <property type="entry name" value="Cytochrome P450 monooxygenase"/>
    <property type="match status" value="1"/>
</dbReference>
<dbReference type="CDD" id="cd20625">
    <property type="entry name" value="CYP164-like"/>
    <property type="match status" value="1"/>
</dbReference>
<dbReference type="InterPro" id="IPR002397">
    <property type="entry name" value="Cyt_P450_B"/>
</dbReference>
<gene>
    <name evidence="8" type="ordered locus">Strop_2825</name>
</gene>
<dbReference type="GO" id="GO:0017000">
    <property type="term" value="P:antibiotic biosynthetic process"/>
    <property type="evidence" value="ECO:0007669"/>
    <property type="project" value="UniProtKB-ARBA"/>
</dbReference>
<keyword evidence="2 7" id="KW-0349">Heme</keyword>
<keyword evidence="9" id="KW-1185">Reference proteome</keyword>
<dbReference type="InterPro" id="IPR036396">
    <property type="entry name" value="Cyt_P450_sf"/>
</dbReference>
<dbReference type="PATRIC" id="fig|369723.5.peg.2910"/>
<dbReference type="PROSITE" id="PS00086">
    <property type="entry name" value="CYTOCHROME_P450"/>
    <property type="match status" value="1"/>
</dbReference>
<dbReference type="AlphaFoldDB" id="A4X8R6"/>
<dbReference type="GO" id="GO:0016705">
    <property type="term" value="F:oxidoreductase activity, acting on paired donors, with incorporation or reduction of molecular oxygen"/>
    <property type="evidence" value="ECO:0007669"/>
    <property type="project" value="InterPro"/>
</dbReference>
<dbReference type="Proteomes" id="UP000000235">
    <property type="component" value="Chromosome"/>
</dbReference>
<organism evidence="8 9">
    <name type="scientific">Salinispora tropica (strain ATCC BAA-916 / DSM 44818 / JCM 13857 / NBRC 105044 / CNB-440)</name>
    <dbReference type="NCBI Taxonomy" id="369723"/>
    <lineage>
        <taxon>Bacteria</taxon>
        <taxon>Bacillati</taxon>
        <taxon>Actinomycetota</taxon>
        <taxon>Actinomycetes</taxon>
        <taxon>Micromonosporales</taxon>
        <taxon>Micromonosporaceae</taxon>
        <taxon>Salinispora</taxon>
    </lineage>
</organism>
<dbReference type="GO" id="GO:0005506">
    <property type="term" value="F:iron ion binding"/>
    <property type="evidence" value="ECO:0007669"/>
    <property type="project" value="InterPro"/>
</dbReference>
<evidence type="ECO:0000313" key="8">
    <source>
        <dbReference type="EMBL" id="ABP55266.1"/>
    </source>
</evidence>
<keyword evidence="6 7" id="KW-0503">Monooxygenase</keyword>
<dbReference type="STRING" id="369723.Strop_2825"/>
<dbReference type="PRINTS" id="PR00359">
    <property type="entry name" value="BP450"/>
</dbReference>